<proteinExistence type="predicted"/>
<dbReference type="InterPro" id="IPR036271">
    <property type="entry name" value="Tet_transcr_reg_TetR-rel_C_sf"/>
</dbReference>
<dbReference type="InterPro" id="IPR050109">
    <property type="entry name" value="HTH-type_TetR-like_transc_reg"/>
</dbReference>
<dbReference type="Pfam" id="PF00440">
    <property type="entry name" value="TetR_N"/>
    <property type="match status" value="1"/>
</dbReference>
<dbReference type="PROSITE" id="PS50977">
    <property type="entry name" value="HTH_TETR_2"/>
    <property type="match status" value="1"/>
</dbReference>
<dbReference type="SUPFAM" id="SSF46689">
    <property type="entry name" value="Homeodomain-like"/>
    <property type="match status" value="1"/>
</dbReference>
<comment type="caution">
    <text evidence="5">The sequence shown here is derived from an EMBL/GenBank/DDBJ whole genome shotgun (WGS) entry which is preliminary data.</text>
</comment>
<dbReference type="GO" id="GO:0003700">
    <property type="term" value="F:DNA-binding transcription factor activity"/>
    <property type="evidence" value="ECO:0007669"/>
    <property type="project" value="TreeGrafter"/>
</dbReference>
<dbReference type="PRINTS" id="PR00455">
    <property type="entry name" value="HTHTETR"/>
</dbReference>
<dbReference type="SUPFAM" id="SSF48498">
    <property type="entry name" value="Tetracyclin repressor-like, C-terminal domain"/>
    <property type="match status" value="1"/>
</dbReference>
<dbReference type="GO" id="GO:0000976">
    <property type="term" value="F:transcription cis-regulatory region binding"/>
    <property type="evidence" value="ECO:0007669"/>
    <property type="project" value="TreeGrafter"/>
</dbReference>
<dbReference type="PANTHER" id="PTHR30055">
    <property type="entry name" value="HTH-TYPE TRANSCRIPTIONAL REGULATOR RUTR"/>
    <property type="match status" value="1"/>
</dbReference>
<dbReference type="AlphaFoldDB" id="A0A645F0N4"/>
<dbReference type="EMBL" id="VSSQ01053852">
    <property type="protein sequence ID" value="MPN07841.1"/>
    <property type="molecule type" value="Genomic_DNA"/>
</dbReference>
<evidence type="ECO:0000313" key="5">
    <source>
        <dbReference type="EMBL" id="MPN07841.1"/>
    </source>
</evidence>
<evidence type="ECO:0000256" key="3">
    <source>
        <dbReference type="ARBA" id="ARBA00023163"/>
    </source>
</evidence>
<dbReference type="PANTHER" id="PTHR30055:SF234">
    <property type="entry name" value="HTH-TYPE TRANSCRIPTIONAL REGULATOR BETI"/>
    <property type="match status" value="1"/>
</dbReference>
<dbReference type="Gene3D" id="1.10.357.10">
    <property type="entry name" value="Tetracycline Repressor, domain 2"/>
    <property type="match status" value="1"/>
</dbReference>
<organism evidence="5">
    <name type="scientific">bioreactor metagenome</name>
    <dbReference type="NCBI Taxonomy" id="1076179"/>
    <lineage>
        <taxon>unclassified sequences</taxon>
        <taxon>metagenomes</taxon>
        <taxon>ecological metagenomes</taxon>
    </lineage>
</organism>
<sequence>MQIKKERTAKTAARILEAAKQLATQKGWRSTTVRDICSACNISVGAFYHHFSSKQEVMNRAFLLFDETLAAELPLSDGPPAEMLRRILLTQTSFVARQAGPVVTEYYHNILTDAQKAAADPQRLYYQRVLHYTTLAHRQGFLKEGFTPQQAAELLIKFVRGSLIDWCLHNCSYDVTARTEQELGLLLGALCKG</sequence>
<protein>
    <submittedName>
        <fullName evidence="5">HTH-type transcriptional repressor KstR2</fullName>
    </submittedName>
</protein>
<keyword evidence="2" id="KW-0238">DNA-binding</keyword>
<dbReference type="InterPro" id="IPR001647">
    <property type="entry name" value="HTH_TetR"/>
</dbReference>
<evidence type="ECO:0000256" key="1">
    <source>
        <dbReference type="ARBA" id="ARBA00023015"/>
    </source>
</evidence>
<keyword evidence="3" id="KW-0804">Transcription</keyword>
<dbReference type="InterPro" id="IPR009057">
    <property type="entry name" value="Homeodomain-like_sf"/>
</dbReference>
<keyword evidence="1" id="KW-0805">Transcription regulation</keyword>
<accession>A0A645F0N4</accession>
<name>A0A645F0N4_9ZZZZ</name>
<evidence type="ECO:0000259" key="4">
    <source>
        <dbReference type="PROSITE" id="PS50977"/>
    </source>
</evidence>
<gene>
    <name evidence="5" type="primary">kstR2_7</name>
    <name evidence="5" type="ORF">SDC9_155113</name>
</gene>
<feature type="domain" description="HTH tetR-type" evidence="4">
    <location>
        <begin position="9"/>
        <end position="69"/>
    </location>
</feature>
<reference evidence="5" key="1">
    <citation type="submission" date="2019-08" db="EMBL/GenBank/DDBJ databases">
        <authorList>
            <person name="Kucharzyk K."/>
            <person name="Murdoch R.W."/>
            <person name="Higgins S."/>
            <person name="Loffler F."/>
        </authorList>
    </citation>
    <scope>NUCLEOTIDE SEQUENCE</scope>
</reference>
<evidence type="ECO:0000256" key="2">
    <source>
        <dbReference type="ARBA" id="ARBA00023125"/>
    </source>
</evidence>